<accession>A0A915I1F9</accession>
<dbReference type="AlphaFoldDB" id="A0A915I1F9"/>
<evidence type="ECO:0000313" key="1">
    <source>
        <dbReference type="Proteomes" id="UP000887565"/>
    </source>
</evidence>
<sequence>MIDAAVGSIHSLTVDQEIDFDNLEMVKKSDHKMRPKFRLCITIATITLEPLSPYSHHITTAAISL</sequence>
<proteinExistence type="predicted"/>
<name>A0A915I1F9_ROMCU</name>
<dbReference type="WBParaSite" id="nRc.2.0.1.t07535-RA">
    <property type="protein sequence ID" value="nRc.2.0.1.t07535-RA"/>
    <property type="gene ID" value="nRc.2.0.1.g07535"/>
</dbReference>
<keyword evidence="1" id="KW-1185">Reference proteome</keyword>
<protein>
    <submittedName>
        <fullName evidence="2">Uncharacterized protein</fullName>
    </submittedName>
</protein>
<dbReference type="Proteomes" id="UP000887565">
    <property type="component" value="Unplaced"/>
</dbReference>
<organism evidence="1 2">
    <name type="scientific">Romanomermis culicivorax</name>
    <name type="common">Nematode worm</name>
    <dbReference type="NCBI Taxonomy" id="13658"/>
    <lineage>
        <taxon>Eukaryota</taxon>
        <taxon>Metazoa</taxon>
        <taxon>Ecdysozoa</taxon>
        <taxon>Nematoda</taxon>
        <taxon>Enoplea</taxon>
        <taxon>Dorylaimia</taxon>
        <taxon>Mermithida</taxon>
        <taxon>Mermithoidea</taxon>
        <taxon>Mermithidae</taxon>
        <taxon>Romanomermis</taxon>
    </lineage>
</organism>
<evidence type="ECO:0000313" key="2">
    <source>
        <dbReference type="WBParaSite" id="nRc.2.0.1.t07535-RA"/>
    </source>
</evidence>
<reference evidence="2" key="1">
    <citation type="submission" date="2022-11" db="UniProtKB">
        <authorList>
            <consortium name="WormBaseParasite"/>
        </authorList>
    </citation>
    <scope>IDENTIFICATION</scope>
</reference>